<dbReference type="EMBL" id="MLJW01000012">
    <property type="protein sequence ID" value="OIR14132.1"/>
    <property type="molecule type" value="Genomic_DNA"/>
</dbReference>
<gene>
    <name evidence="1" type="ORF">GALL_45920</name>
</gene>
<evidence type="ECO:0000313" key="1">
    <source>
        <dbReference type="EMBL" id="OIR14132.1"/>
    </source>
</evidence>
<organism evidence="1">
    <name type="scientific">mine drainage metagenome</name>
    <dbReference type="NCBI Taxonomy" id="410659"/>
    <lineage>
        <taxon>unclassified sequences</taxon>
        <taxon>metagenomes</taxon>
        <taxon>ecological metagenomes</taxon>
    </lineage>
</organism>
<proteinExistence type="predicted"/>
<name>A0A1J5TKA7_9ZZZZ</name>
<comment type="caution">
    <text evidence="1">The sequence shown here is derived from an EMBL/GenBank/DDBJ whole genome shotgun (WGS) entry which is preliminary data.</text>
</comment>
<reference evidence="1" key="1">
    <citation type="submission" date="2016-10" db="EMBL/GenBank/DDBJ databases">
        <title>Sequence of Gallionella enrichment culture.</title>
        <authorList>
            <person name="Poehlein A."/>
            <person name="Muehling M."/>
            <person name="Daniel R."/>
        </authorList>
    </citation>
    <scope>NUCLEOTIDE SEQUENCE</scope>
</reference>
<protein>
    <submittedName>
        <fullName evidence="1">Uncharacterized protein</fullName>
    </submittedName>
</protein>
<accession>A0A1J5TKA7</accession>
<sequence>MEEKLSFVKMLRNRHIQKIVFAALLIMAVQVAIASFSFTGITDERTKANKYSLKHLSLYSHKSISISGLKSELQFNGSHSVALINNGNSLEMSSMMQYERGNTTFVFPYKFKVKLYKDKIRIPLH</sequence>
<dbReference type="AlphaFoldDB" id="A0A1J5TKA7"/>